<dbReference type="EMBL" id="LNXV01000003">
    <property type="protein sequence ID" value="KTC87016.1"/>
    <property type="molecule type" value="Genomic_DNA"/>
</dbReference>
<evidence type="ECO:0008006" key="4">
    <source>
        <dbReference type="Google" id="ProtNLM"/>
    </source>
</evidence>
<feature type="transmembrane region" description="Helical" evidence="1">
    <location>
        <begin position="382"/>
        <end position="400"/>
    </location>
</feature>
<sequence length="460" mass="53165">MTAVLRRLQSQVGYIPEKPTGNNLSPWRFSDFLGQQKTEYFQSLVRGHVVLNLEYTVFCSKLANEIISNNARVHSKEYDEELSEQIATALVLSELLTHIYRHYLGVPREVARLEEEQKIYRAWLQRYYQFSEKEATIPGEKENNATQPPGFFTQKVRDTTAWLNWPRLFSVRTRRVFTTLIQIPQVKDFQYLYRFVVFADQFANPVLTYVSWIFYVPRFLVNLILLLKHLIPGPWFEAEEKELSWFTRLQAQLQRRWFELGNDTVWLTGGLLNCFVLTGALAPIGMYLTISLFLFDALWAGLRAFIELGRLKELDSQYARIHEQLTSNGSAAPAEIKELEEYQQALQQRMSFERRRLMLSVISTCASFVGMCLAIPALTNPVITFIGAVIVITITLLTYLKVQELEKQRPANNIRALAEPKYAAILKREGLFNCQDTKDATAVPENEFTTNSGMIIPRMC</sequence>
<dbReference type="Proteomes" id="UP000054742">
    <property type="component" value="Unassembled WGS sequence"/>
</dbReference>
<evidence type="ECO:0000313" key="3">
    <source>
        <dbReference type="Proteomes" id="UP000054742"/>
    </source>
</evidence>
<keyword evidence="1" id="KW-1133">Transmembrane helix</keyword>
<dbReference type="OrthoDB" id="5646800at2"/>
<reference evidence="2 3" key="1">
    <citation type="submission" date="2015-11" db="EMBL/GenBank/DDBJ databases">
        <title>Genomic analysis of 38 Legionella species identifies large and diverse effector repertoires.</title>
        <authorList>
            <person name="Burstein D."/>
            <person name="Amaro F."/>
            <person name="Zusman T."/>
            <person name="Lifshitz Z."/>
            <person name="Cohen O."/>
            <person name="Gilbert J.A."/>
            <person name="Pupko T."/>
            <person name="Shuman H.A."/>
            <person name="Segal G."/>
        </authorList>
    </citation>
    <scope>NUCLEOTIDE SEQUENCE [LARGE SCALE GENOMIC DNA]</scope>
    <source>
        <strain evidence="2 3">ATCC 43878</strain>
    </source>
</reference>
<dbReference type="PATRIC" id="fig|29422.6.peg.255"/>
<name>A0A0W0SUG5_9GAMM</name>
<dbReference type="RefSeq" id="WP_058440355.1">
    <property type="nucleotide sequence ID" value="NZ_CAAAHU010000001.1"/>
</dbReference>
<comment type="caution">
    <text evidence="2">The sequence shown here is derived from an EMBL/GenBank/DDBJ whole genome shotgun (WGS) entry which is preliminary data.</text>
</comment>
<keyword evidence="1" id="KW-0472">Membrane</keyword>
<accession>A0A0W0SUG5</accession>
<keyword evidence="3" id="KW-1185">Reference proteome</keyword>
<proteinExistence type="predicted"/>
<dbReference type="AlphaFoldDB" id="A0A0W0SUG5"/>
<gene>
    <name evidence="2" type="ORF">Lbru_0245</name>
</gene>
<organism evidence="2 3">
    <name type="scientific">Legionella brunensis</name>
    <dbReference type="NCBI Taxonomy" id="29422"/>
    <lineage>
        <taxon>Bacteria</taxon>
        <taxon>Pseudomonadati</taxon>
        <taxon>Pseudomonadota</taxon>
        <taxon>Gammaproteobacteria</taxon>
        <taxon>Legionellales</taxon>
        <taxon>Legionellaceae</taxon>
        <taxon>Legionella</taxon>
    </lineage>
</organism>
<protein>
    <recommendedName>
        <fullName evidence="4">Coiled-coil protein</fullName>
    </recommendedName>
</protein>
<evidence type="ECO:0000256" key="1">
    <source>
        <dbReference type="SAM" id="Phobius"/>
    </source>
</evidence>
<feature type="transmembrane region" description="Helical" evidence="1">
    <location>
        <begin position="288"/>
        <end position="306"/>
    </location>
</feature>
<feature type="transmembrane region" description="Helical" evidence="1">
    <location>
        <begin position="357"/>
        <end position="376"/>
    </location>
</feature>
<evidence type="ECO:0000313" key="2">
    <source>
        <dbReference type="EMBL" id="KTC87016.1"/>
    </source>
</evidence>
<dbReference type="STRING" id="29422.Lbru_0245"/>
<keyword evidence="1" id="KW-0812">Transmembrane</keyword>